<organism evidence="3 4">
    <name type="scientific">Anaerococcus hydrogenalis DSM 7454</name>
    <dbReference type="NCBI Taxonomy" id="561177"/>
    <lineage>
        <taxon>Bacteria</taxon>
        <taxon>Bacillati</taxon>
        <taxon>Bacillota</taxon>
        <taxon>Tissierellia</taxon>
        <taxon>Tissierellales</taxon>
        <taxon>Peptoniphilaceae</taxon>
        <taxon>Anaerococcus</taxon>
    </lineage>
</organism>
<feature type="transmembrane region" description="Helical" evidence="2">
    <location>
        <begin position="54"/>
        <end position="75"/>
    </location>
</feature>
<feature type="transmembrane region" description="Helical" evidence="2">
    <location>
        <begin position="87"/>
        <end position="108"/>
    </location>
</feature>
<feature type="transmembrane region" description="Helical" evidence="2">
    <location>
        <begin position="114"/>
        <end position="131"/>
    </location>
</feature>
<evidence type="ECO:0000313" key="3">
    <source>
        <dbReference type="EMBL" id="EEB36734.1"/>
    </source>
</evidence>
<dbReference type="STRING" id="561177.ANHYDRO_00406"/>
<dbReference type="RefSeq" id="WP_004812850.1">
    <property type="nucleotide sequence ID" value="NZ_ABXA01000011.1"/>
</dbReference>
<sequence>MKKISKFFLRLASIYYLFISLGLFLISLFSLFVDRKYVFAIFDLLGFSNISLEIIKPISFVMLFLIFLIISNITFKIFKSIKYKENYLFDIFTGFFFIFVSVIGHVIIRDRIFIIAYVFNFILIVGAMLALKEKSDTYYDSEEDENKEDEYITFSDSKEDSNKDHEDSEDIVKEDELQSFDDLNEKENANQEDKDINPKEEIKEEKESDKNKDQEDLEDSKDKIDKDEIRENTKELDS</sequence>
<protein>
    <submittedName>
        <fullName evidence="3">Uncharacterized protein</fullName>
    </submittedName>
</protein>
<evidence type="ECO:0000256" key="1">
    <source>
        <dbReference type="SAM" id="MobiDB-lite"/>
    </source>
</evidence>
<gene>
    <name evidence="3" type="ORF">ANHYDRO_00406</name>
</gene>
<dbReference type="eggNOG" id="ENOG5030GG0">
    <property type="taxonomic scope" value="Bacteria"/>
</dbReference>
<keyword evidence="2" id="KW-0472">Membrane</keyword>
<name>B6W760_9FIRM</name>
<feature type="compositionally biased region" description="Basic and acidic residues" evidence="1">
    <location>
        <begin position="156"/>
        <end position="176"/>
    </location>
</feature>
<evidence type="ECO:0000256" key="2">
    <source>
        <dbReference type="SAM" id="Phobius"/>
    </source>
</evidence>
<feature type="compositionally biased region" description="Basic and acidic residues" evidence="1">
    <location>
        <begin position="183"/>
        <end position="238"/>
    </location>
</feature>
<feature type="region of interest" description="Disordered" evidence="1">
    <location>
        <begin position="141"/>
        <end position="238"/>
    </location>
</feature>
<keyword evidence="2" id="KW-1133">Transmembrane helix</keyword>
<keyword evidence="2" id="KW-0812">Transmembrane</keyword>
<proteinExistence type="predicted"/>
<reference evidence="3 4" key="1">
    <citation type="submission" date="2008-09" db="EMBL/GenBank/DDBJ databases">
        <authorList>
            <person name="Fulton L."/>
            <person name="Clifton S."/>
            <person name="Fulton B."/>
            <person name="Xu J."/>
            <person name="Minx P."/>
            <person name="Pepin K.H."/>
            <person name="Johnson M."/>
            <person name="Thiruvilangam P."/>
            <person name="Bhonagiri V."/>
            <person name="Nash W.E."/>
            <person name="Mardis E.R."/>
            <person name="Wilson R.K."/>
        </authorList>
    </citation>
    <scope>NUCLEOTIDE SEQUENCE [LARGE SCALE GENOMIC DNA]</scope>
    <source>
        <strain evidence="3 4">DSM 7454</strain>
    </source>
</reference>
<evidence type="ECO:0000313" key="4">
    <source>
        <dbReference type="Proteomes" id="UP000005451"/>
    </source>
</evidence>
<feature type="transmembrane region" description="Helical" evidence="2">
    <location>
        <begin position="12"/>
        <end position="34"/>
    </location>
</feature>
<reference evidence="3 4" key="2">
    <citation type="submission" date="2008-10" db="EMBL/GenBank/DDBJ databases">
        <title>Draft genome sequence of Anaerococcus hydrogenalis (DSM 7454).</title>
        <authorList>
            <person name="Sudarsanam P."/>
            <person name="Ley R."/>
            <person name="Guruge J."/>
            <person name="Turnbaugh P.J."/>
            <person name="Mahowald M."/>
            <person name="Liep D."/>
            <person name="Gordon J."/>
        </authorList>
    </citation>
    <scope>NUCLEOTIDE SEQUENCE [LARGE SCALE GENOMIC DNA]</scope>
    <source>
        <strain evidence="3 4">DSM 7454</strain>
    </source>
</reference>
<dbReference type="EMBL" id="ABXA01000011">
    <property type="protein sequence ID" value="EEB36734.1"/>
    <property type="molecule type" value="Genomic_DNA"/>
</dbReference>
<accession>B6W760</accession>
<comment type="caution">
    <text evidence="3">The sequence shown here is derived from an EMBL/GenBank/DDBJ whole genome shotgun (WGS) entry which is preliminary data.</text>
</comment>
<dbReference type="AlphaFoldDB" id="B6W760"/>
<dbReference type="Proteomes" id="UP000005451">
    <property type="component" value="Unassembled WGS sequence"/>
</dbReference>